<dbReference type="Proteomes" id="UP000001595">
    <property type="component" value="Chromosome 2B"/>
</dbReference>
<reference evidence="2" key="2">
    <citation type="submission" date="2025-08" db="UniProtKB">
        <authorList>
            <consortium name="Ensembl"/>
        </authorList>
    </citation>
    <scope>IDENTIFICATION</scope>
</reference>
<organism evidence="2 3">
    <name type="scientific">Pongo abelii</name>
    <name type="common">Sumatran orangutan</name>
    <name type="synonym">Pongo pygmaeus abelii</name>
    <dbReference type="NCBI Taxonomy" id="9601"/>
    <lineage>
        <taxon>Eukaryota</taxon>
        <taxon>Metazoa</taxon>
        <taxon>Chordata</taxon>
        <taxon>Craniata</taxon>
        <taxon>Vertebrata</taxon>
        <taxon>Euteleostomi</taxon>
        <taxon>Mammalia</taxon>
        <taxon>Eutheria</taxon>
        <taxon>Euarchontoglires</taxon>
        <taxon>Primates</taxon>
        <taxon>Haplorrhini</taxon>
        <taxon>Catarrhini</taxon>
        <taxon>Hominidae</taxon>
        <taxon>Pongo</taxon>
    </lineage>
</organism>
<dbReference type="AlphaFoldDB" id="A0A8I5YN04"/>
<dbReference type="GeneTree" id="ENSGT01150000286943"/>
<proteinExistence type="predicted"/>
<keyword evidence="3" id="KW-1185">Reference proteome</keyword>
<evidence type="ECO:0000313" key="2">
    <source>
        <dbReference type="Ensembl" id="ENSPPYP00000035783.1"/>
    </source>
</evidence>
<protein>
    <submittedName>
        <fullName evidence="2">Uncharacterized protein</fullName>
    </submittedName>
</protein>
<sequence>MMALLIILFTSLDVSQSVVSFFLFVLFFVFCFKRQGLTLSPRLECSSMTPAHCNLRLLGSHDLPSSAFLVARTTSTGHHAWLISFLFFFFFFFFFVETESHFFGQAGLKLVASSDPPASASQRGGITGMSQCAQPICRLLFPPPRLSLPLSPRLECNDTILAHCNLRLPGSSNSPTSASRVAGITGTRHHARLIFVFLVETGFHLVGQAGLELLTLWSALWAFFIVYLAPRMLGSRLGMDGGSCL</sequence>
<feature type="transmembrane region" description="Helical" evidence="1">
    <location>
        <begin position="6"/>
        <end position="32"/>
    </location>
</feature>
<keyword evidence="1" id="KW-0472">Membrane</keyword>
<keyword evidence="1" id="KW-0812">Transmembrane</keyword>
<dbReference type="PANTHER" id="PTHR12138:SF162">
    <property type="entry name" value="CHROMOSOME UNDETERMINED SCAFFOLD_275, WHOLE GENOME SHOTGUN SEQUENCE"/>
    <property type="match status" value="1"/>
</dbReference>
<evidence type="ECO:0000256" key="1">
    <source>
        <dbReference type="SAM" id="Phobius"/>
    </source>
</evidence>
<accession>A0A8I5YN04</accession>
<feature type="transmembrane region" description="Helical" evidence="1">
    <location>
        <begin position="205"/>
        <end position="229"/>
    </location>
</feature>
<dbReference type="PANTHER" id="PTHR12138">
    <property type="entry name" value="PRIMATE-EXPANDED PROTEIN FAMILY"/>
    <property type="match status" value="1"/>
</dbReference>
<dbReference type="Ensembl" id="ENSPPYT00000061076.1">
    <property type="protein sequence ID" value="ENSPPYP00000035783.1"/>
    <property type="gene ID" value="ENSPPYG00000034814.1"/>
</dbReference>
<name>A0A8I5YN04_PONAB</name>
<feature type="transmembrane region" description="Helical" evidence="1">
    <location>
        <begin position="79"/>
        <end position="96"/>
    </location>
</feature>
<evidence type="ECO:0000313" key="3">
    <source>
        <dbReference type="Proteomes" id="UP000001595"/>
    </source>
</evidence>
<dbReference type="PRINTS" id="PR02045">
    <property type="entry name" value="F138DOMAIN"/>
</dbReference>
<keyword evidence="1" id="KW-1133">Transmembrane helix</keyword>
<reference evidence="2" key="1">
    <citation type="submission" date="2008-02" db="EMBL/GenBank/DDBJ databases">
        <title>A 6x draft sequence assembly of the Pongo pygmaeus abelii genome.</title>
        <authorList>
            <person name="Wilson R.K."/>
            <person name="Mardis E."/>
        </authorList>
    </citation>
    <scope>NUCLEOTIDE SEQUENCE [LARGE SCALE GENOMIC DNA]</scope>
</reference>
<reference evidence="2" key="3">
    <citation type="submission" date="2025-09" db="UniProtKB">
        <authorList>
            <consortium name="Ensembl"/>
        </authorList>
    </citation>
    <scope>IDENTIFICATION</scope>
</reference>